<keyword evidence="2" id="KW-1185">Reference proteome</keyword>
<dbReference type="InterPro" id="IPR036388">
    <property type="entry name" value="WH-like_DNA-bd_sf"/>
</dbReference>
<organism evidence="1 2">
    <name type="scientific">Corynebacterium liangguodongii</name>
    <dbReference type="NCBI Taxonomy" id="2079535"/>
    <lineage>
        <taxon>Bacteria</taxon>
        <taxon>Bacillati</taxon>
        <taxon>Actinomycetota</taxon>
        <taxon>Actinomycetes</taxon>
        <taxon>Mycobacteriales</taxon>
        <taxon>Corynebacteriaceae</taxon>
        <taxon>Corynebacterium</taxon>
    </lineage>
</organism>
<evidence type="ECO:0000313" key="1">
    <source>
        <dbReference type="EMBL" id="AWB83854.1"/>
    </source>
</evidence>
<dbReference type="RefSeq" id="WP_108403863.1">
    <property type="nucleotide sequence ID" value="NZ_CP026948.1"/>
</dbReference>
<dbReference type="InterPro" id="IPR036390">
    <property type="entry name" value="WH_DNA-bd_sf"/>
</dbReference>
<dbReference type="CDD" id="cd00090">
    <property type="entry name" value="HTH_ARSR"/>
    <property type="match status" value="1"/>
</dbReference>
<dbReference type="KEGG" id="clia:C3E79_04640"/>
<dbReference type="Gene3D" id="1.10.10.10">
    <property type="entry name" value="Winged helix-like DNA-binding domain superfamily/Winged helix DNA-binding domain"/>
    <property type="match status" value="1"/>
</dbReference>
<gene>
    <name evidence="1" type="ORF">C3E79_04640</name>
</gene>
<proteinExistence type="predicted"/>
<evidence type="ECO:0000313" key="2">
    <source>
        <dbReference type="Proteomes" id="UP000244754"/>
    </source>
</evidence>
<accession>A0A2S0WDP5</accession>
<sequence>MTRTETARIADLERRVARLEAHTHPTGQQPPAFVLTEAIKRNDDLADGAVTFGGVVDTGLGHYEYEWARPTHWVTDSPWENEIERLSALAHPLRGEILRRLLASPASVPELVAEGIVSSAGTAYHHMNALHAAGWVAKRDGGYTIPPGRIVPLMTIITASEAH</sequence>
<name>A0A2S0WDP5_9CORY</name>
<dbReference type="AlphaFoldDB" id="A0A2S0WDP5"/>
<protein>
    <submittedName>
        <fullName evidence="1">ArsR family transcriptional regulator</fullName>
    </submittedName>
</protein>
<dbReference type="InterPro" id="IPR011991">
    <property type="entry name" value="ArsR-like_HTH"/>
</dbReference>
<dbReference type="EMBL" id="CP026948">
    <property type="protein sequence ID" value="AWB83854.1"/>
    <property type="molecule type" value="Genomic_DNA"/>
</dbReference>
<dbReference type="SUPFAM" id="SSF46785">
    <property type="entry name" value="Winged helix' DNA-binding domain"/>
    <property type="match status" value="1"/>
</dbReference>
<reference evidence="2" key="1">
    <citation type="submission" date="2018-01" db="EMBL/GenBank/DDBJ databases">
        <authorList>
            <person name="Li J."/>
        </authorList>
    </citation>
    <scope>NUCLEOTIDE SEQUENCE [LARGE SCALE GENOMIC DNA]</scope>
    <source>
        <strain evidence="2">2184</strain>
    </source>
</reference>
<dbReference type="Proteomes" id="UP000244754">
    <property type="component" value="Chromosome"/>
</dbReference>
<dbReference type="OrthoDB" id="3730926at2"/>